<dbReference type="Pfam" id="PF00072">
    <property type="entry name" value="Response_reg"/>
    <property type="match status" value="1"/>
</dbReference>
<accession>A0A2D0N5V5</accession>
<keyword evidence="1" id="KW-0597">Phosphoprotein</keyword>
<dbReference type="Gene3D" id="2.40.50.1020">
    <property type="entry name" value="LytTr DNA-binding domain"/>
    <property type="match status" value="1"/>
</dbReference>
<dbReference type="PANTHER" id="PTHR37299">
    <property type="entry name" value="TRANSCRIPTIONAL REGULATOR-RELATED"/>
    <property type="match status" value="1"/>
</dbReference>
<name>A0A2D0N5V5_FLAN2</name>
<evidence type="ECO:0000259" key="3">
    <source>
        <dbReference type="PROSITE" id="PS50930"/>
    </source>
</evidence>
<dbReference type="PROSITE" id="PS50110">
    <property type="entry name" value="RESPONSE_REGULATORY"/>
    <property type="match status" value="1"/>
</dbReference>
<dbReference type="SMART" id="SM00850">
    <property type="entry name" value="LytTR"/>
    <property type="match status" value="1"/>
</dbReference>
<gene>
    <name evidence="4" type="ORF">CRP01_29175</name>
</gene>
<feature type="domain" description="HTH LytTR-type" evidence="3">
    <location>
        <begin position="143"/>
        <end position="245"/>
    </location>
</feature>
<keyword evidence="5" id="KW-1185">Reference proteome</keyword>
<keyword evidence="4" id="KW-0238">DNA-binding</keyword>
<organism evidence="4 5">
    <name type="scientific">Flavilitoribacter nigricans (strain ATCC 23147 / DSM 23189 / NBRC 102662 / NCIMB 1420 / SS-2)</name>
    <name type="common">Lewinella nigricans</name>
    <dbReference type="NCBI Taxonomy" id="1122177"/>
    <lineage>
        <taxon>Bacteria</taxon>
        <taxon>Pseudomonadati</taxon>
        <taxon>Bacteroidota</taxon>
        <taxon>Saprospiria</taxon>
        <taxon>Saprospirales</taxon>
        <taxon>Lewinellaceae</taxon>
        <taxon>Flavilitoribacter</taxon>
    </lineage>
</organism>
<proteinExistence type="predicted"/>
<dbReference type="FunFam" id="3.40.50.2300:FF:000051">
    <property type="entry name" value="Two-component response regulator yehT"/>
    <property type="match status" value="1"/>
</dbReference>
<dbReference type="InterPro" id="IPR007492">
    <property type="entry name" value="LytTR_DNA-bd_dom"/>
</dbReference>
<evidence type="ECO:0000256" key="1">
    <source>
        <dbReference type="PROSITE-ProRule" id="PRU00169"/>
    </source>
</evidence>
<evidence type="ECO:0000313" key="5">
    <source>
        <dbReference type="Proteomes" id="UP000223913"/>
    </source>
</evidence>
<evidence type="ECO:0000259" key="2">
    <source>
        <dbReference type="PROSITE" id="PS50110"/>
    </source>
</evidence>
<dbReference type="EMBL" id="PDUD01000034">
    <property type="protein sequence ID" value="PHN03153.1"/>
    <property type="molecule type" value="Genomic_DNA"/>
</dbReference>
<dbReference type="Gene3D" id="3.40.50.2300">
    <property type="match status" value="1"/>
</dbReference>
<dbReference type="SMART" id="SM00448">
    <property type="entry name" value="REC"/>
    <property type="match status" value="1"/>
</dbReference>
<dbReference type="Proteomes" id="UP000223913">
    <property type="component" value="Unassembled WGS sequence"/>
</dbReference>
<dbReference type="OrthoDB" id="9787344at2"/>
<dbReference type="RefSeq" id="WP_099153593.1">
    <property type="nucleotide sequence ID" value="NZ_PDUD01000034.1"/>
</dbReference>
<dbReference type="Pfam" id="PF04397">
    <property type="entry name" value="LytTR"/>
    <property type="match status" value="1"/>
</dbReference>
<protein>
    <submittedName>
        <fullName evidence="4">DNA-binding response regulator</fullName>
    </submittedName>
</protein>
<dbReference type="GO" id="GO:0003677">
    <property type="term" value="F:DNA binding"/>
    <property type="evidence" value="ECO:0007669"/>
    <property type="project" value="UniProtKB-KW"/>
</dbReference>
<feature type="domain" description="Response regulatory" evidence="2">
    <location>
        <begin position="3"/>
        <end position="114"/>
    </location>
</feature>
<dbReference type="PANTHER" id="PTHR37299:SF1">
    <property type="entry name" value="STAGE 0 SPORULATION PROTEIN A HOMOLOG"/>
    <property type="match status" value="1"/>
</dbReference>
<dbReference type="GO" id="GO:0000156">
    <property type="term" value="F:phosphorelay response regulator activity"/>
    <property type="evidence" value="ECO:0007669"/>
    <property type="project" value="InterPro"/>
</dbReference>
<dbReference type="InterPro" id="IPR011006">
    <property type="entry name" value="CheY-like_superfamily"/>
</dbReference>
<dbReference type="InterPro" id="IPR001789">
    <property type="entry name" value="Sig_transdc_resp-reg_receiver"/>
</dbReference>
<reference evidence="4 5" key="1">
    <citation type="submission" date="2017-10" db="EMBL/GenBank/DDBJ databases">
        <title>The draft genome sequence of Lewinella nigricans NBRC 102662.</title>
        <authorList>
            <person name="Wang K."/>
        </authorList>
    </citation>
    <scope>NUCLEOTIDE SEQUENCE [LARGE SCALE GENOMIC DNA]</scope>
    <source>
        <strain evidence="4 5">NBRC 102662</strain>
    </source>
</reference>
<dbReference type="InterPro" id="IPR046947">
    <property type="entry name" value="LytR-like"/>
</dbReference>
<feature type="modified residue" description="4-aspartylphosphate" evidence="1">
    <location>
        <position position="54"/>
    </location>
</feature>
<dbReference type="AlphaFoldDB" id="A0A2D0N5V5"/>
<evidence type="ECO:0000313" key="4">
    <source>
        <dbReference type="EMBL" id="PHN03153.1"/>
    </source>
</evidence>
<dbReference type="PROSITE" id="PS50930">
    <property type="entry name" value="HTH_LYTTR"/>
    <property type="match status" value="1"/>
</dbReference>
<sequence>MQKVIIIDDEAPARSLLREYLSHYPELVIIGEANNGVDGIKLVHEFKPDIVFLDIEMPGMTGLEVLRHLKESPKVIFSTAYDQYAVNAFELNAVDYLLKPYTRERFNRAVERLEVRQRQPLDSLHALAESLLKQERQIYPARILVSSGQKLIAIPTASIIWINADGDYSNMVTDKQTYLSNFGIGQLEEKLDPELFIRVHRSSMINISKVQEIFKYPASYDIRMINGDVVRVSRSYLDKIRDITF</sequence>
<dbReference type="SUPFAM" id="SSF52172">
    <property type="entry name" value="CheY-like"/>
    <property type="match status" value="1"/>
</dbReference>
<comment type="caution">
    <text evidence="4">The sequence shown here is derived from an EMBL/GenBank/DDBJ whole genome shotgun (WGS) entry which is preliminary data.</text>
</comment>